<evidence type="ECO:0000313" key="3">
    <source>
        <dbReference type="EMBL" id="MBW0145793.1"/>
    </source>
</evidence>
<dbReference type="Proteomes" id="UP000698028">
    <property type="component" value="Unassembled WGS sequence"/>
</dbReference>
<reference evidence="3 4" key="1">
    <citation type="submission" date="2021-07" db="EMBL/GenBank/DDBJ databases">
        <title>The draft genome sequence of Sphingomicrobium sp. B8.</title>
        <authorList>
            <person name="Mu L."/>
        </authorList>
    </citation>
    <scope>NUCLEOTIDE SEQUENCE [LARGE SCALE GENOMIC DNA]</scope>
    <source>
        <strain evidence="3 4">B8</strain>
    </source>
</reference>
<dbReference type="Pfam" id="PF00106">
    <property type="entry name" value="adh_short"/>
    <property type="match status" value="1"/>
</dbReference>
<dbReference type="EMBL" id="JAHVAH010000001">
    <property type="protein sequence ID" value="MBW0145793.1"/>
    <property type="molecule type" value="Genomic_DNA"/>
</dbReference>
<protein>
    <submittedName>
        <fullName evidence="3">SDR family oxidoreductase</fullName>
    </submittedName>
</protein>
<dbReference type="InterPro" id="IPR057326">
    <property type="entry name" value="KR_dom"/>
</dbReference>
<dbReference type="PROSITE" id="PS00061">
    <property type="entry name" value="ADH_SHORT"/>
    <property type="match status" value="1"/>
</dbReference>
<name>A0ABS6V9P4_9SPHN</name>
<dbReference type="PANTHER" id="PTHR42879:SF2">
    <property type="entry name" value="3-OXOACYL-[ACYL-CARRIER-PROTEIN] REDUCTASE FABG"/>
    <property type="match status" value="1"/>
</dbReference>
<gene>
    <name evidence="3" type="ORF">KTQ36_10875</name>
</gene>
<dbReference type="RefSeq" id="WP_218633674.1">
    <property type="nucleotide sequence ID" value="NZ_JAHVAH010000001.1"/>
</dbReference>
<dbReference type="PANTHER" id="PTHR42879">
    <property type="entry name" value="3-OXOACYL-(ACYL-CARRIER-PROTEIN) REDUCTASE"/>
    <property type="match status" value="1"/>
</dbReference>
<evidence type="ECO:0000313" key="4">
    <source>
        <dbReference type="Proteomes" id="UP000698028"/>
    </source>
</evidence>
<keyword evidence="4" id="KW-1185">Reference proteome</keyword>
<proteinExistence type="inferred from homology"/>
<comment type="caution">
    <text evidence="3">The sequence shown here is derived from an EMBL/GenBank/DDBJ whole genome shotgun (WGS) entry which is preliminary data.</text>
</comment>
<comment type="similarity">
    <text evidence="1">Belongs to the short-chain dehydrogenases/reductases (SDR) family.</text>
</comment>
<dbReference type="InterPro" id="IPR002347">
    <property type="entry name" value="SDR_fam"/>
</dbReference>
<sequence length="268" mass="28121">MRLALASAIVPAMEKGQMLDGRHAVITGGGSGIGAACARHLHAAGCKVSLLGRRIEPLEAVAADTDGQAISCDITDRDAIEAAYAKAREANGPIDYLIVNAGIADSSPFHKMKREDWHRIMSVNLTGAFDCAQAAIGDLLSGEDRRLIFIASVASLRGIPYAAHYGASKHGLLGLSRSLAREYAQASLTVNAICPGYVDTPMTDQSVARIQEKTGRSEDEGRAAIEQMNAHGRLVSPDGIATQVMTLCLPISRDINGAALTIDGGTDA</sequence>
<evidence type="ECO:0000259" key="2">
    <source>
        <dbReference type="SMART" id="SM00822"/>
    </source>
</evidence>
<accession>A0ABS6V9P4</accession>
<dbReference type="SMART" id="SM00822">
    <property type="entry name" value="PKS_KR"/>
    <property type="match status" value="1"/>
</dbReference>
<feature type="domain" description="Ketoreductase" evidence="2">
    <location>
        <begin position="22"/>
        <end position="196"/>
    </location>
</feature>
<dbReference type="InterPro" id="IPR050259">
    <property type="entry name" value="SDR"/>
</dbReference>
<dbReference type="InterPro" id="IPR020904">
    <property type="entry name" value="Sc_DH/Rdtase_CS"/>
</dbReference>
<evidence type="ECO:0000256" key="1">
    <source>
        <dbReference type="ARBA" id="ARBA00006484"/>
    </source>
</evidence>
<dbReference type="CDD" id="cd05233">
    <property type="entry name" value="SDR_c"/>
    <property type="match status" value="1"/>
</dbReference>
<organism evidence="3 4">
    <name type="scientific">Sphingomicrobium clamense</name>
    <dbReference type="NCBI Taxonomy" id="2851013"/>
    <lineage>
        <taxon>Bacteria</taxon>
        <taxon>Pseudomonadati</taxon>
        <taxon>Pseudomonadota</taxon>
        <taxon>Alphaproteobacteria</taxon>
        <taxon>Sphingomonadales</taxon>
        <taxon>Sphingomonadaceae</taxon>
        <taxon>Sphingomicrobium</taxon>
    </lineage>
</organism>